<sequence>MITKHKPITERLFGNNYQLIDGTDEIFELDLALWEYESLSKAELVNRSAYFKLVDGEETTHFKTCNLQNLEEVHKNSSFRTKVFFLDGKYSTGYATHSLFPYRGKFHPQLIRALLNILEVKPGKIVLDPMAGSSTVAVEANLLGIEAVSVDLSPFCGLMGRVKSFALDLDFKILDSIVRNPKEILEKLKKEKVPEYFKNNKDDKKRNYYEIILLAFLDTMGFASRSSSSIDKLFPRVLERYVSTIKYFQEARQKLDLKIGKSKIIEGSVLNLPMEENSVDAIITSPPYSFAIDYLKNDQPQLEYLGHNLEVLRQEMIGLQGRGVENKLEIYFDKMDTALKEMKRVSKKNSPIVIIIGTNDIQTNGVRLETKVIELGEKQGLKFELNLKKPIRGLQNTMKEESILFFTNQK</sequence>
<dbReference type="GO" id="GO:0009307">
    <property type="term" value="P:DNA restriction-modification system"/>
    <property type="evidence" value="ECO:0007669"/>
    <property type="project" value="UniProtKB-KW"/>
</dbReference>
<keyword evidence="5" id="KW-0949">S-adenosyl-L-methionine</keyword>
<organism evidence="9 10">
    <name type="scientific">Candidatus Nealsonbacteria bacterium CG23_combo_of_CG06-09_8_20_14_all_39_25</name>
    <dbReference type="NCBI Taxonomy" id="1974723"/>
    <lineage>
        <taxon>Bacteria</taxon>
        <taxon>Candidatus Nealsoniibacteriota</taxon>
    </lineage>
</organism>
<dbReference type="InterPro" id="IPR000241">
    <property type="entry name" value="RlmKL-like_Mtase"/>
</dbReference>
<dbReference type="InterPro" id="IPR017985">
    <property type="entry name" value="MeTrfase_CN4_CS"/>
</dbReference>
<dbReference type="Proteomes" id="UP000229054">
    <property type="component" value="Unassembled WGS sequence"/>
</dbReference>
<evidence type="ECO:0000256" key="3">
    <source>
        <dbReference type="ARBA" id="ARBA00022603"/>
    </source>
</evidence>
<evidence type="ECO:0000256" key="5">
    <source>
        <dbReference type="ARBA" id="ARBA00022691"/>
    </source>
</evidence>
<comment type="caution">
    <text evidence="9">The sequence shown here is derived from an EMBL/GenBank/DDBJ whole genome shotgun (WGS) entry which is preliminary data.</text>
</comment>
<dbReference type="Pfam" id="PF01170">
    <property type="entry name" value="UPF0020"/>
    <property type="match status" value="1"/>
</dbReference>
<keyword evidence="3" id="KW-0489">Methyltransferase</keyword>
<name>A0A2G9YT36_9BACT</name>
<reference evidence="9 10" key="1">
    <citation type="submission" date="2017-09" db="EMBL/GenBank/DDBJ databases">
        <title>Depth-based differentiation of microbial function through sediment-hosted aquifers and enrichment of novel symbionts in the deep terrestrial subsurface.</title>
        <authorList>
            <person name="Probst A.J."/>
            <person name="Ladd B."/>
            <person name="Jarett J.K."/>
            <person name="Geller-Mcgrath D.E."/>
            <person name="Sieber C.M."/>
            <person name="Emerson J.B."/>
            <person name="Anantharaman K."/>
            <person name="Thomas B.C."/>
            <person name="Malmstrom R."/>
            <person name="Stieglmeier M."/>
            <person name="Klingl A."/>
            <person name="Woyke T."/>
            <person name="Ryan C.M."/>
            <person name="Banfield J.F."/>
        </authorList>
    </citation>
    <scope>NUCLEOTIDE SEQUENCE [LARGE SCALE GENOMIC DNA]</scope>
    <source>
        <strain evidence="9">CG23_combo_of_CG06-09_8_20_14_all_39_25</strain>
    </source>
</reference>
<feature type="domain" description="Ribosomal RNA large subunit methyltransferase K/L-like methyltransferase" evidence="8">
    <location>
        <begin position="103"/>
        <end position="150"/>
    </location>
</feature>
<dbReference type="InterPro" id="IPR029063">
    <property type="entry name" value="SAM-dependent_MTases_sf"/>
</dbReference>
<dbReference type="GO" id="GO:0015667">
    <property type="term" value="F:site-specific DNA-methyltransferase (cytosine-N4-specific) activity"/>
    <property type="evidence" value="ECO:0007669"/>
    <property type="project" value="UniProtKB-EC"/>
</dbReference>
<gene>
    <name evidence="9" type="ORF">COX38_00800</name>
</gene>
<protein>
    <recommendedName>
        <fullName evidence="2">site-specific DNA-methyltransferase (cytosine-N(4)-specific)</fullName>
        <ecNumber evidence="2">2.1.1.113</ecNumber>
    </recommendedName>
</protein>
<evidence type="ECO:0000259" key="8">
    <source>
        <dbReference type="Pfam" id="PF01170"/>
    </source>
</evidence>
<evidence type="ECO:0000256" key="4">
    <source>
        <dbReference type="ARBA" id="ARBA00022679"/>
    </source>
</evidence>
<dbReference type="EMBL" id="PCRN01000033">
    <property type="protein sequence ID" value="PIP22400.1"/>
    <property type="molecule type" value="Genomic_DNA"/>
</dbReference>
<evidence type="ECO:0000256" key="1">
    <source>
        <dbReference type="ARBA" id="ARBA00010203"/>
    </source>
</evidence>
<evidence type="ECO:0000256" key="6">
    <source>
        <dbReference type="ARBA" id="ARBA00022747"/>
    </source>
</evidence>
<comment type="similarity">
    <text evidence="1">Belongs to the N(4)/N(6)-methyltransferase family. N(4) subfamily.</text>
</comment>
<dbReference type="GO" id="GO:0003677">
    <property type="term" value="F:DNA binding"/>
    <property type="evidence" value="ECO:0007669"/>
    <property type="project" value="InterPro"/>
</dbReference>
<evidence type="ECO:0000256" key="2">
    <source>
        <dbReference type="ARBA" id="ARBA00012185"/>
    </source>
</evidence>
<accession>A0A2G9YT36</accession>
<evidence type="ECO:0000313" key="10">
    <source>
        <dbReference type="Proteomes" id="UP000229054"/>
    </source>
</evidence>
<dbReference type="Gene3D" id="3.40.50.150">
    <property type="entry name" value="Vaccinia Virus protein VP39"/>
    <property type="match status" value="2"/>
</dbReference>
<dbReference type="GO" id="GO:0032259">
    <property type="term" value="P:methylation"/>
    <property type="evidence" value="ECO:0007669"/>
    <property type="project" value="UniProtKB-KW"/>
</dbReference>
<comment type="catalytic activity">
    <reaction evidence="7">
        <text>a 2'-deoxycytidine in DNA + S-adenosyl-L-methionine = an N(4)-methyl-2'-deoxycytidine in DNA + S-adenosyl-L-homocysteine + H(+)</text>
        <dbReference type="Rhea" id="RHEA:16857"/>
        <dbReference type="Rhea" id="RHEA-COMP:11369"/>
        <dbReference type="Rhea" id="RHEA-COMP:13674"/>
        <dbReference type="ChEBI" id="CHEBI:15378"/>
        <dbReference type="ChEBI" id="CHEBI:57856"/>
        <dbReference type="ChEBI" id="CHEBI:59789"/>
        <dbReference type="ChEBI" id="CHEBI:85452"/>
        <dbReference type="ChEBI" id="CHEBI:137933"/>
        <dbReference type="EC" id="2.1.1.113"/>
    </reaction>
</comment>
<dbReference type="SUPFAM" id="SSF53335">
    <property type="entry name" value="S-adenosyl-L-methionine-dependent methyltransferases"/>
    <property type="match status" value="2"/>
</dbReference>
<proteinExistence type="inferred from homology"/>
<evidence type="ECO:0000256" key="7">
    <source>
        <dbReference type="ARBA" id="ARBA00049120"/>
    </source>
</evidence>
<dbReference type="EC" id="2.1.1.113" evidence="2"/>
<keyword evidence="4" id="KW-0808">Transferase</keyword>
<evidence type="ECO:0000313" key="9">
    <source>
        <dbReference type="EMBL" id="PIP22400.1"/>
    </source>
</evidence>
<keyword evidence="6" id="KW-0680">Restriction system</keyword>
<dbReference type="PROSITE" id="PS00093">
    <property type="entry name" value="N4_MTASE"/>
    <property type="match status" value="1"/>
</dbReference>
<dbReference type="AlphaFoldDB" id="A0A2G9YT36"/>